<dbReference type="AlphaFoldDB" id="A0A1M6RNT5"/>
<dbReference type="InterPro" id="IPR006680">
    <property type="entry name" value="Amidohydro-rel"/>
</dbReference>
<evidence type="ECO:0000313" key="3">
    <source>
        <dbReference type="EMBL" id="SFB76130.1"/>
    </source>
</evidence>
<dbReference type="PANTHER" id="PTHR43135:SF3">
    <property type="entry name" value="ALPHA-D-RIBOSE 1-METHYLPHOSPHONATE 5-TRIPHOSPHATE DIPHOSPHATASE"/>
    <property type="match status" value="1"/>
</dbReference>
<dbReference type="SUPFAM" id="SSF51556">
    <property type="entry name" value="Metallo-dependent hydrolases"/>
    <property type="match status" value="1"/>
</dbReference>
<reference evidence="4 5" key="1">
    <citation type="submission" date="2016-11" db="EMBL/GenBank/DDBJ databases">
        <authorList>
            <person name="Varghese N."/>
            <person name="Submissions S."/>
        </authorList>
    </citation>
    <scope>NUCLEOTIDE SEQUENCE [LARGE SCALE GENOMIC DNA]</scope>
    <source>
        <strain evidence="4 5">CGMCC 1.12174</strain>
        <strain evidence="3 6">DSM 26351</strain>
    </source>
</reference>
<dbReference type="InterPro" id="IPR051781">
    <property type="entry name" value="Metallo-dep_Hydrolase"/>
</dbReference>
<dbReference type="RefSeq" id="WP_072877197.1">
    <property type="nucleotide sequence ID" value="NZ_FOKU01000002.1"/>
</dbReference>
<dbReference type="Gene3D" id="3.20.20.140">
    <property type="entry name" value="Metal-dependent hydrolases"/>
    <property type="match status" value="1"/>
</dbReference>
<name>A0A1M6RNT5_9FLAO</name>
<dbReference type="SUPFAM" id="SSF51338">
    <property type="entry name" value="Composite domain of metallo-dependent hydrolases"/>
    <property type="match status" value="1"/>
</dbReference>
<evidence type="ECO:0000313" key="5">
    <source>
        <dbReference type="Proteomes" id="UP000184031"/>
    </source>
</evidence>
<evidence type="ECO:0000259" key="2">
    <source>
        <dbReference type="Pfam" id="PF01979"/>
    </source>
</evidence>
<dbReference type="Gene3D" id="2.30.40.10">
    <property type="entry name" value="Urease, subunit C, domain 1"/>
    <property type="match status" value="1"/>
</dbReference>
<dbReference type="STRING" id="1055723.SAMN05216293_0829"/>
<organism evidence="4 5">
    <name type="scientific">Flagellimonas taeanensis</name>
    <dbReference type="NCBI Taxonomy" id="1005926"/>
    <lineage>
        <taxon>Bacteria</taxon>
        <taxon>Pseudomonadati</taxon>
        <taxon>Bacteroidota</taxon>
        <taxon>Flavobacteriia</taxon>
        <taxon>Flavobacteriales</taxon>
        <taxon>Flavobacteriaceae</taxon>
        <taxon>Flagellimonas</taxon>
    </lineage>
</organism>
<dbReference type="EMBL" id="FRAT01000002">
    <property type="protein sequence ID" value="SHK33977.1"/>
    <property type="molecule type" value="Genomic_DNA"/>
</dbReference>
<feature type="chain" id="PRO_5009920667" evidence="1">
    <location>
        <begin position="26"/>
        <end position="479"/>
    </location>
</feature>
<dbReference type="OrthoDB" id="9797498at2"/>
<proteinExistence type="predicted"/>
<evidence type="ECO:0000313" key="6">
    <source>
        <dbReference type="Proteomes" id="UP000198940"/>
    </source>
</evidence>
<gene>
    <name evidence="3" type="ORF">SAMN04487891_102152</name>
    <name evidence="4" type="ORF">SAMN05216293_0829</name>
</gene>
<dbReference type="Pfam" id="PF01979">
    <property type="entry name" value="Amidohydro_1"/>
    <property type="match status" value="1"/>
</dbReference>
<dbReference type="Proteomes" id="UP000184031">
    <property type="component" value="Unassembled WGS sequence"/>
</dbReference>
<dbReference type="PROSITE" id="PS51257">
    <property type="entry name" value="PROKAR_LIPOPROTEIN"/>
    <property type="match status" value="1"/>
</dbReference>
<keyword evidence="6" id="KW-1185">Reference proteome</keyword>
<feature type="signal peptide" evidence="1">
    <location>
        <begin position="1"/>
        <end position="25"/>
    </location>
</feature>
<evidence type="ECO:0000256" key="1">
    <source>
        <dbReference type="SAM" id="SignalP"/>
    </source>
</evidence>
<dbReference type="InterPro" id="IPR032466">
    <property type="entry name" value="Metal_Hydrolase"/>
</dbReference>
<dbReference type="PANTHER" id="PTHR43135">
    <property type="entry name" value="ALPHA-D-RIBOSE 1-METHYLPHOSPHONATE 5-TRIPHOSPHATE DIPHOSPHATASE"/>
    <property type="match status" value="1"/>
</dbReference>
<keyword evidence="1" id="KW-0732">Signal</keyword>
<feature type="domain" description="Amidohydrolase-related" evidence="2">
    <location>
        <begin position="400"/>
        <end position="460"/>
    </location>
</feature>
<sequence length="479" mass="52980">MSKNRQFWKVLVLAMLLMGCKPSNKKELAISEPEKNFLAKNEVPGYIKYQGGTIVLVNATIIDGTGNPIQKEGTIIVENGLFKSVGTASEIEIPEKSTLINLKGKTLVPGIVGMHNHLHVPGFPMVAEVAAMLYLASGVTTIQTCGAVSSQAEIDLSAQIANGEQIGPEIIPSAPFITGEGGNPNMIIPRNETHLRDTLQHWIKKGVKWFKVYRNTRPDDLKIIIDEAHENDAKVRGHLCATTFEEATKLGIDGIEHGLNSLSDFRTGKESGICNGGREYMDEMRIDGPEMRKLQQLMIDNKVFLTSTLSIYEASVPNRAYGDPRAIEVMSPHLKKQYEERRQILDGQSNDSTRNKRLKRIMEFEYQYQKMGGLLCSGVDAGRHVLPGFGDQRNFELLREAGFTAEEAVQIMTGNGATALERPDIGTIQEGKRADFIILDGNLEEDATVINKVETVFKMGIGYAPEYILNDLKGRFGLD</sequence>
<comment type="caution">
    <text evidence="4">The sequence shown here is derived from an EMBL/GenBank/DDBJ whole genome shotgun (WGS) entry which is preliminary data.</text>
</comment>
<dbReference type="GO" id="GO:0016810">
    <property type="term" value="F:hydrolase activity, acting on carbon-nitrogen (but not peptide) bonds"/>
    <property type="evidence" value="ECO:0007669"/>
    <property type="project" value="InterPro"/>
</dbReference>
<evidence type="ECO:0000313" key="4">
    <source>
        <dbReference type="EMBL" id="SHK33977.1"/>
    </source>
</evidence>
<dbReference type="EMBL" id="FOKU01000002">
    <property type="protein sequence ID" value="SFB76130.1"/>
    <property type="molecule type" value="Genomic_DNA"/>
</dbReference>
<dbReference type="InterPro" id="IPR011059">
    <property type="entry name" value="Metal-dep_hydrolase_composite"/>
</dbReference>
<protein>
    <submittedName>
        <fullName evidence="4">Amidohydrolase family protein</fullName>
    </submittedName>
</protein>
<accession>A0A1M6RNT5</accession>
<dbReference type="Proteomes" id="UP000198940">
    <property type="component" value="Unassembled WGS sequence"/>
</dbReference>